<dbReference type="AlphaFoldDB" id="A0A238L691"/>
<accession>A0A238L691</accession>
<keyword evidence="2" id="KW-1185">Reference proteome</keyword>
<dbReference type="EMBL" id="FXYH01000030">
    <property type="protein sequence ID" value="SMX50341.1"/>
    <property type="molecule type" value="Genomic_DNA"/>
</dbReference>
<organism evidence="1 2">
    <name type="scientific">Pelagimonas varians</name>
    <dbReference type="NCBI Taxonomy" id="696760"/>
    <lineage>
        <taxon>Bacteria</taxon>
        <taxon>Pseudomonadati</taxon>
        <taxon>Pseudomonadota</taxon>
        <taxon>Alphaproteobacteria</taxon>
        <taxon>Rhodobacterales</taxon>
        <taxon>Roseobacteraceae</taxon>
        <taxon>Pelagimonas</taxon>
    </lineage>
</organism>
<sequence length="248" mass="28402">MSKKAMLWRRKLSAAVERSPHFYRSVMVFRYRNVPFVRRIVSRGHDIVIEGFPRCANSFAVSAFALANGWRDPRVATHMHSPAQVVLAAEWNIPTILNIRAPNKAIPAFMAFAGKLGKIDAARLGTADKRAWVNEQTLRFARFYETTTPLHEHYVLSTFQQTTQDFGKVIAQTNERFGCNFDIFQHTDENVQKIFDYRAEHLSPDASRDNFKAEYAELYAEKANASARQRAEDIYLSALDKSKIEVPD</sequence>
<proteinExistence type="predicted"/>
<reference evidence="1 2" key="1">
    <citation type="submission" date="2017-05" db="EMBL/GenBank/DDBJ databases">
        <authorList>
            <person name="Song R."/>
            <person name="Chenine A.L."/>
            <person name="Ruprecht R.M."/>
        </authorList>
    </citation>
    <scope>NUCLEOTIDE SEQUENCE [LARGE SCALE GENOMIC DNA]</scope>
    <source>
        <strain evidence="1 2">CECT 8663</strain>
    </source>
</reference>
<protein>
    <recommendedName>
        <fullName evidence="3">Sulfotransferase family protein</fullName>
    </recommendedName>
</protein>
<evidence type="ECO:0000313" key="1">
    <source>
        <dbReference type="EMBL" id="SMX50341.1"/>
    </source>
</evidence>
<name>A0A238L691_9RHOB</name>
<evidence type="ECO:0000313" key="2">
    <source>
        <dbReference type="Proteomes" id="UP000220836"/>
    </source>
</evidence>
<dbReference type="RefSeq" id="WP_097807001.1">
    <property type="nucleotide sequence ID" value="NZ_CBDIHF020000005.1"/>
</dbReference>
<dbReference type="Proteomes" id="UP000220836">
    <property type="component" value="Unassembled WGS sequence"/>
</dbReference>
<gene>
    <name evidence="1" type="ORF">PEV8663_04598</name>
</gene>
<evidence type="ECO:0008006" key="3">
    <source>
        <dbReference type="Google" id="ProtNLM"/>
    </source>
</evidence>